<dbReference type="STRING" id="238.BBD35_01390"/>
<keyword evidence="2" id="KW-1185">Reference proteome</keyword>
<dbReference type="AlphaFoldDB" id="A0A1V3U3N0"/>
<dbReference type="Proteomes" id="UP000188947">
    <property type="component" value="Unassembled WGS sequence"/>
</dbReference>
<comment type="caution">
    <text evidence="1">The sequence shown here is derived from an EMBL/GenBank/DDBJ whole genome shotgun (WGS) entry which is preliminary data.</text>
</comment>
<name>A0A1V3U3N0_ELIME</name>
<evidence type="ECO:0000313" key="2">
    <source>
        <dbReference type="Proteomes" id="UP000188947"/>
    </source>
</evidence>
<sequence length="93" mass="11036">MKTLKKIIHFLILPCSKATFLIEKRMHTPLTFIEKIRLNAHLTACKWCISYDRKARFLHEALKNLVQKKESETPVYSIDNKLLKEEVLKKIKK</sequence>
<dbReference type="EMBL" id="MPOG01000003">
    <property type="protein sequence ID" value="OOH97557.1"/>
    <property type="molecule type" value="Genomic_DNA"/>
</dbReference>
<evidence type="ECO:0008006" key="3">
    <source>
        <dbReference type="Google" id="ProtNLM"/>
    </source>
</evidence>
<reference evidence="1 2" key="1">
    <citation type="submission" date="2016-11" db="EMBL/GenBank/DDBJ databases">
        <title>Genome sequence and comparative genomic analysis of clinical strain Elizabethkingia meningoseptica 61421 PRCM.</title>
        <authorList>
            <person name="Wang M."/>
            <person name="Hu S."/>
            <person name="Cao L."/>
            <person name="Jiang T."/>
            <person name="Zhou Y."/>
            <person name="Ming D."/>
        </authorList>
    </citation>
    <scope>NUCLEOTIDE SEQUENCE [LARGE SCALE GENOMIC DNA]</scope>
    <source>
        <strain evidence="1 2">61421 PRCM</strain>
    </source>
</reference>
<dbReference type="eggNOG" id="ENOG50311YV">
    <property type="taxonomic scope" value="Bacteria"/>
</dbReference>
<gene>
    <name evidence="1" type="ORF">BMF97_02745</name>
</gene>
<accession>A0A1V3U3N0</accession>
<proteinExistence type="predicted"/>
<dbReference type="RefSeq" id="WP_069215619.1">
    <property type="nucleotide sequence ID" value="NZ_JACLFT010000014.1"/>
</dbReference>
<organism evidence="1 2">
    <name type="scientific">Elizabethkingia meningoseptica</name>
    <name type="common">Chryseobacterium meningosepticum</name>
    <dbReference type="NCBI Taxonomy" id="238"/>
    <lineage>
        <taxon>Bacteria</taxon>
        <taxon>Pseudomonadati</taxon>
        <taxon>Bacteroidota</taxon>
        <taxon>Flavobacteriia</taxon>
        <taxon>Flavobacteriales</taxon>
        <taxon>Weeksellaceae</taxon>
        <taxon>Elizabethkingia</taxon>
    </lineage>
</organism>
<evidence type="ECO:0000313" key="1">
    <source>
        <dbReference type="EMBL" id="OOH97557.1"/>
    </source>
</evidence>
<protein>
    <recommendedName>
        <fullName evidence="3">Zf-HC2 domain-containing protein</fullName>
    </recommendedName>
</protein>